<gene>
    <name evidence="8" type="ORF">CWS72_01590</name>
</gene>
<protein>
    <submittedName>
        <fullName evidence="8">Methyl-accepting chemotaxis protein</fullName>
    </submittedName>
</protein>
<reference evidence="9" key="1">
    <citation type="submission" date="2017-12" db="EMBL/GenBank/DDBJ databases">
        <title>Draft genome sequence of Telmatospirillum siberiense 26-4b1T, an acidotolerant peatland alphaproteobacterium potentially involved in sulfur cycling.</title>
        <authorList>
            <person name="Hausmann B."/>
            <person name="Pjevac P."/>
            <person name="Schreck K."/>
            <person name="Herbold C.W."/>
            <person name="Daims H."/>
            <person name="Wagner M."/>
            <person name="Pester M."/>
            <person name="Loy A."/>
        </authorList>
    </citation>
    <scope>NUCLEOTIDE SEQUENCE [LARGE SCALE GENOMIC DNA]</scope>
    <source>
        <strain evidence="9">26-4b1</strain>
    </source>
</reference>
<dbReference type="Proteomes" id="UP000233293">
    <property type="component" value="Unassembled WGS sequence"/>
</dbReference>
<dbReference type="GO" id="GO:0007165">
    <property type="term" value="P:signal transduction"/>
    <property type="evidence" value="ECO:0007669"/>
    <property type="project" value="UniProtKB-KW"/>
</dbReference>
<evidence type="ECO:0000256" key="3">
    <source>
        <dbReference type="PROSITE-ProRule" id="PRU00284"/>
    </source>
</evidence>
<dbReference type="PANTHER" id="PTHR32089:SF112">
    <property type="entry name" value="LYSOZYME-LIKE PROTEIN-RELATED"/>
    <property type="match status" value="1"/>
</dbReference>
<dbReference type="PRINTS" id="PR00260">
    <property type="entry name" value="CHEMTRNSDUCR"/>
</dbReference>
<dbReference type="PROSITE" id="PS50885">
    <property type="entry name" value="HAMP"/>
    <property type="match status" value="1"/>
</dbReference>
<comment type="similarity">
    <text evidence="2">Belongs to the methyl-accepting chemotaxis (MCP) protein family.</text>
</comment>
<feature type="region of interest" description="Disordered" evidence="4">
    <location>
        <begin position="458"/>
        <end position="484"/>
    </location>
</feature>
<feature type="compositionally biased region" description="Low complexity" evidence="4">
    <location>
        <begin position="475"/>
        <end position="484"/>
    </location>
</feature>
<dbReference type="InterPro" id="IPR004090">
    <property type="entry name" value="Chemotax_Me-accpt_rcpt"/>
</dbReference>
<comment type="caution">
    <text evidence="8">The sequence shown here is derived from an EMBL/GenBank/DDBJ whole genome shotgun (WGS) entry which is preliminary data.</text>
</comment>
<dbReference type="GO" id="GO:0006935">
    <property type="term" value="P:chemotaxis"/>
    <property type="evidence" value="ECO:0007669"/>
    <property type="project" value="InterPro"/>
</dbReference>
<dbReference type="Gene3D" id="1.10.287.950">
    <property type="entry name" value="Methyl-accepting chemotaxis protein"/>
    <property type="match status" value="1"/>
</dbReference>
<dbReference type="Pfam" id="PF00015">
    <property type="entry name" value="MCPsignal"/>
    <property type="match status" value="1"/>
</dbReference>
<proteinExistence type="inferred from homology"/>
<evidence type="ECO:0000259" key="7">
    <source>
        <dbReference type="PROSITE" id="PS50885"/>
    </source>
</evidence>
<organism evidence="8 9">
    <name type="scientific">Telmatospirillum siberiense</name>
    <dbReference type="NCBI Taxonomy" id="382514"/>
    <lineage>
        <taxon>Bacteria</taxon>
        <taxon>Pseudomonadati</taxon>
        <taxon>Pseudomonadota</taxon>
        <taxon>Alphaproteobacteria</taxon>
        <taxon>Rhodospirillales</taxon>
        <taxon>Rhodospirillaceae</taxon>
        <taxon>Telmatospirillum</taxon>
    </lineage>
</organism>
<keyword evidence="5" id="KW-0472">Membrane</keyword>
<feature type="compositionally biased region" description="Polar residues" evidence="4">
    <location>
        <begin position="458"/>
        <end position="474"/>
    </location>
</feature>
<evidence type="ECO:0000313" key="9">
    <source>
        <dbReference type="Proteomes" id="UP000233293"/>
    </source>
</evidence>
<evidence type="ECO:0000256" key="5">
    <source>
        <dbReference type="SAM" id="Phobius"/>
    </source>
</evidence>
<keyword evidence="5" id="KW-1133">Transmembrane helix</keyword>
<dbReference type="GO" id="GO:0016020">
    <property type="term" value="C:membrane"/>
    <property type="evidence" value="ECO:0007669"/>
    <property type="project" value="InterPro"/>
</dbReference>
<name>A0A2N3Q1M4_9PROT</name>
<dbReference type="GO" id="GO:0004888">
    <property type="term" value="F:transmembrane signaling receptor activity"/>
    <property type="evidence" value="ECO:0007669"/>
    <property type="project" value="InterPro"/>
</dbReference>
<evidence type="ECO:0000256" key="4">
    <source>
        <dbReference type="SAM" id="MobiDB-lite"/>
    </source>
</evidence>
<dbReference type="Pfam" id="PF00672">
    <property type="entry name" value="HAMP"/>
    <property type="match status" value="1"/>
</dbReference>
<evidence type="ECO:0000313" key="8">
    <source>
        <dbReference type="EMBL" id="PKU26559.1"/>
    </source>
</evidence>
<dbReference type="SUPFAM" id="SSF58104">
    <property type="entry name" value="Methyl-accepting chemotaxis protein (MCP) signaling domain"/>
    <property type="match status" value="1"/>
</dbReference>
<evidence type="ECO:0000256" key="2">
    <source>
        <dbReference type="ARBA" id="ARBA00029447"/>
    </source>
</evidence>
<dbReference type="EMBL" id="PIUM01000001">
    <property type="protein sequence ID" value="PKU26559.1"/>
    <property type="molecule type" value="Genomic_DNA"/>
</dbReference>
<feature type="domain" description="Methyl-accepting transducer" evidence="6">
    <location>
        <begin position="455"/>
        <end position="691"/>
    </location>
</feature>
<dbReference type="SMART" id="SM00283">
    <property type="entry name" value="MA"/>
    <property type="match status" value="1"/>
</dbReference>
<dbReference type="PANTHER" id="PTHR32089">
    <property type="entry name" value="METHYL-ACCEPTING CHEMOTAXIS PROTEIN MCPB"/>
    <property type="match status" value="1"/>
</dbReference>
<keyword evidence="9" id="KW-1185">Reference proteome</keyword>
<sequence>MKKSKAECREKRMLNLQKLSIRTILGSLVGLMGVLLVALTIGTLTDAAKSWRDADRLSTLTTTSRFLFKTLLATRMERGTEIGASLSEAAVDGAALTRITDNRKLAEEAFAECLKRLSAIELPDLPSTLSRLKAAHDDMVALRTRIDPAIQKPKADRDPELVRDIPKVGSTYLDAITTTIDLLDASARLTDPNVDQLLTVKRSAWTIRGFGGMIAVRIEGAAAAKKSWTSADVVAAAEDAGRVTNAWAVINEVGIRPDTPRTIVDGIATAKQYFTGPMADERKSIIDTLSRDGIVTMPMADLQKRDTVELNIVVDLLNTALDEMIARAKELGSQATTTLVVSVIELLAATFLTVAGFLLVYRRVSLPLLQMTEAMRRLAEHDLAVVVPGVGRSDEIGSMAQAVQVFKDNAIKAEHMASERETQRKVQEKRASTLETLTGEFNDTIEKVLETLRGSATHMETSAQSMSSTAERTNAQTSAVAAATEQTSSSVQTVASAAEELSSSIHEIGRQVEQSSQISRTASEEADHTNQTITGLAEKSARIGDVVKLINDIASQTNLLALNATIEAARAGDAGKGFAVVAGEVKNLANQTAKATEEISEQIGAVQVATGDAVAAIAGIVKRIEEINGIATAISAAVEEQSAATAEIARNINQAAQGTQEVSSNINGVTETAKETGAAAEEVLTSARSLSREAGSLKEVVEKFLTGVRTA</sequence>
<dbReference type="InterPro" id="IPR004089">
    <property type="entry name" value="MCPsignal_dom"/>
</dbReference>
<feature type="transmembrane region" description="Helical" evidence="5">
    <location>
        <begin position="21"/>
        <end position="44"/>
    </location>
</feature>
<evidence type="ECO:0000256" key="1">
    <source>
        <dbReference type="ARBA" id="ARBA00023224"/>
    </source>
</evidence>
<keyword evidence="1 3" id="KW-0807">Transducer</keyword>
<accession>A0A2N3Q1M4</accession>
<dbReference type="InterPro" id="IPR003660">
    <property type="entry name" value="HAMP_dom"/>
</dbReference>
<dbReference type="SMART" id="SM00304">
    <property type="entry name" value="HAMP"/>
    <property type="match status" value="1"/>
</dbReference>
<dbReference type="PROSITE" id="PS50111">
    <property type="entry name" value="CHEMOTAXIS_TRANSDUC_2"/>
    <property type="match status" value="1"/>
</dbReference>
<dbReference type="Gene3D" id="6.10.340.10">
    <property type="match status" value="1"/>
</dbReference>
<keyword evidence="5" id="KW-0812">Transmembrane</keyword>
<dbReference type="CDD" id="cd06225">
    <property type="entry name" value="HAMP"/>
    <property type="match status" value="1"/>
</dbReference>
<evidence type="ECO:0000259" key="6">
    <source>
        <dbReference type="PROSITE" id="PS50111"/>
    </source>
</evidence>
<dbReference type="AlphaFoldDB" id="A0A2N3Q1M4"/>
<feature type="domain" description="HAMP" evidence="7">
    <location>
        <begin position="362"/>
        <end position="415"/>
    </location>
</feature>